<dbReference type="Proteomes" id="UP000234585">
    <property type="component" value="Unassembled WGS sequence"/>
</dbReference>
<evidence type="ECO:0000256" key="1">
    <source>
        <dbReference type="ARBA" id="ARBA00022737"/>
    </source>
</evidence>
<dbReference type="SUPFAM" id="SSF48403">
    <property type="entry name" value="Ankyrin repeat"/>
    <property type="match status" value="1"/>
</dbReference>
<dbReference type="Pfam" id="PF12796">
    <property type="entry name" value="Ank_2"/>
    <property type="match status" value="1"/>
</dbReference>
<keyword evidence="1" id="KW-0677">Repeat</keyword>
<dbReference type="SMART" id="SM00248">
    <property type="entry name" value="ANK"/>
    <property type="match status" value="2"/>
</dbReference>
<dbReference type="PROSITE" id="PS50297">
    <property type="entry name" value="ANK_REP_REGION"/>
    <property type="match status" value="1"/>
</dbReference>
<organism evidence="4 5">
    <name type="scientific">Aspergillus candidus</name>
    <dbReference type="NCBI Taxonomy" id="41067"/>
    <lineage>
        <taxon>Eukaryota</taxon>
        <taxon>Fungi</taxon>
        <taxon>Dikarya</taxon>
        <taxon>Ascomycota</taxon>
        <taxon>Pezizomycotina</taxon>
        <taxon>Eurotiomycetes</taxon>
        <taxon>Eurotiomycetidae</taxon>
        <taxon>Eurotiales</taxon>
        <taxon>Aspergillaceae</taxon>
        <taxon>Aspergillus</taxon>
        <taxon>Aspergillus subgen. Circumdati</taxon>
    </lineage>
</organism>
<reference evidence="4 5" key="1">
    <citation type="submission" date="2017-12" db="EMBL/GenBank/DDBJ databases">
        <authorList>
            <consortium name="DOE Joint Genome Institute"/>
            <person name="Haridas S."/>
            <person name="Kjaerbolling I."/>
            <person name="Vesth T.C."/>
            <person name="Frisvad J.C."/>
            <person name="Nybo J.L."/>
            <person name="Theobald S."/>
            <person name="Kuo A."/>
            <person name="Bowyer P."/>
            <person name="Matsuda Y."/>
            <person name="Mondo S."/>
            <person name="Lyhne E.K."/>
            <person name="Kogle M.E."/>
            <person name="Clum A."/>
            <person name="Lipzen A."/>
            <person name="Salamov A."/>
            <person name="Ngan C.Y."/>
            <person name="Daum C."/>
            <person name="Chiniquy J."/>
            <person name="Barry K."/>
            <person name="LaButti K."/>
            <person name="Simmons B.A."/>
            <person name="Magnuson J.K."/>
            <person name="Mortensen U.H."/>
            <person name="Larsen T.O."/>
            <person name="Grigoriev I.V."/>
            <person name="Baker S.E."/>
            <person name="Andersen M.R."/>
            <person name="Nordberg H.P."/>
            <person name="Cantor M.N."/>
            <person name="Hua S.X."/>
        </authorList>
    </citation>
    <scope>NUCLEOTIDE SEQUENCE [LARGE SCALE GENOMIC DNA]</scope>
    <source>
        <strain evidence="4 5">CBS 102.13</strain>
    </source>
</reference>
<dbReference type="RefSeq" id="XP_024671598.1">
    <property type="nucleotide sequence ID" value="XM_024812866.1"/>
</dbReference>
<name>A0A2I2FAD4_ASPCN</name>
<keyword evidence="5" id="KW-1185">Reference proteome</keyword>
<dbReference type="PROSITE" id="PS50088">
    <property type="entry name" value="ANK_REPEAT"/>
    <property type="match status" value="1"/>
</dbReference>
<evidence type="ECO:0000256" key="2">
    <source>
        <dbReference type="ARBA" id="ARBA00023043"/>
    </source>
</evidence>
<gene>
    <name evidence="4" type="ORF">BDW47DRAFT_106868</name>
</gene>
<protein>
    <submittedName>
        <fullName evidence="4">Ankyrin repeat-containing domain protein</fullName>
    </submittedName>
</protein>
<accession>A0A2I2FAD4</accession>
<dbReference type="Gene3D" id="1.25.40.20">
    <property type="entry name" value="Ankyrin repeat-containing domain"/>
    <property type="match status" value="1"/>
</dbReference>
<dbReference type="InterPro" id="IPR002110">
    <property type="entry name" value="Ankyrin_rpt"/>
</dbReference>
<sequence length="119" mass="13143">MLLETDVNPNLIDFSGQTPLHHAAKNGHEEVARRLLEVTDASIIDSKGRTALKCARDNDHVSTARLLLSSWSGSDVCTDSQGKTLEDWMNLVGQLNGTDRLWGRSSSEPARLERISDLE</sequence>
<proteinExistence type="predicted"/>
<dbReference type="EMBL" id="KZ559142">
    <property type="protein sequence ID" value="PLB37586.1"/>
    <property type="molecule type" value="Genomic_DNA"/>
</dbReference>
<dbReference type="PANTHER" id="PTHR24166:SF48">
    <property type="entry name" value="PROTEIN VAPYRIN"/>
    <property type="match status" value="1"/>
</dbReference>
<dbReference type="InterPro" id="IPR050889">
    <property type="entry name" value="Dendritic_Spine_Reg/Scaffold"/>
</dbReference>
<evidence type="ECO:0000313" key="4">
    <source>
        <dbReference type="EMBL" id="PLB37586.1"/>
    </source>
</evidence>
<dbReference type="PANTHER" id="PTHR24166">
    <property type="entry name" value="ROLLING PEBBLES, ISOFORM B"/>
    <property type="match status" value="1"/>
</dbReference>
<feature type="repeat" description="ANK" evidence="3">
    <location>
        <begin position="15"/>
        <end position="37"/>
    </location>
</feature>
<evidence type="ECO:0000313" key="5">
    <source>
        <dbReference type="Proteomes" id="UP000234585"/>
    </source>
</evidence>
<dbReference type="GeneID" id="36520026"/>
<dbReference type="InterPro" id="IPR036770">
    <property type="entry name" value="Ankyrin_rpt-contain_sf"/>
</dbReference>
<dbReference type="OrthoDB" id="20872at2759"/>
<keyword evidence="2 3" id="KW-0040">ANK repeat</keyword>
<dbReference type="AlphaFoldDB" id="A0A2I2FAD4"/>
<evidence type="ECO:0000256" key="3">
    <source>
        <dbReference type="PROSITE-ProRule" id="PRU00023"/>
    </source>
</evidence>
<dbReference type="STRING" id="41067.A0A2I2FAD4"/>